<evidence type="ECO:0000256" key="5">
    <source>
        <dbReference type="SAM" id="MobiDB-lite"/>
    </source>
</evidence>
<dbReference type="InterPro" id="IPR036328">
    <property type="entry name" value="MliC_sf"/>
</dbReference>
<feature type="signal peptide" evidence="6">
    <location>
        <begin position="1"/>
        <end position="20"/>
    </location>
</feature>
<keyword evidence="9" id="KW-1185">Reference proteome</keyword>
<dbReference type="SUPFAM" id="SSF141488">
    <property type="entry name" value="YdhA-like"/>
    <property type="match status" value="1"/>
</dbReference>
<evidence type="ECO:0000256" key="3">
    <source>
        <dbReference type="ARBA" id="ARBA00023139"/>
    </source>
</evidence>
<dbReference type="PROSITE" id="PS51257">
    <property type="entry name" value="PROKAR_LIPOPROTEIN"/>
    <property type="match status" value="1"/>
</dbReference>
<keyword evidence="2" id="KW-0472">Membrane</keyword>
<evidence type="ECO:0000256" key="6">
    <source>
        <dbReference type="SAM" id="SignalP"/>
    </source>
</evidence>
<proteinExistence type="predicted"/>
<dbReference type="InterPro" id="IPR018660">
    <property type="entry name" value="MliC"/>
</dbReference>
<dbReference type="EMBL" id="JAEHNZ010000002">
    <property type="protein sequence ID" value="MBK0396392.1"/>
    <property type="molecule type" value="Genomic_DNA"/>
</dbReference>
<evidence type="ECO:0000256" key="2">
    <source>
        <dbReference type="ARBA" id="ARBA00023136"/>
    </source>
</evidence>
<reference evidence="8 9" key="1">
    <citation type="journal article" date="2021" name="Pathogens">
        <title>Isolation and Characterization of Kingella bonacorsii sp. nov., A Novel Kingella Species Detected in a Stable Periodontitis Subject.</title>
        <authorList>
            <person name="Antezack A."/>
            <person name="Boxberger M."/>
            <person name="Rolland C."/>
            <person name="Monnet-Corti V."/>
            <person name="La Scola B."/>
        </authorList>
    </citation>
    <scope>NUCLEOTIDE SEQUENCE [LARGE SCALE GENOMIC DNA]</scope>
    <source>
        <strain evidence="8 9">Marseille-Q4569</strain>
    </source>
</reference>
<protein>
    <submittedName>
        <fullName evidence="8">MliC family protein</fullName>
    </submittedName>
</protein>
<dbReference type="Gene3D" id="2.40.128.200">
    <property type="match status" value="1"/>
</dbReference>
<keyword evidence="1 6" id="KW-0732">Signal</keyword>
<feature type="region of interest" description="Disordered" evidence="5">
    <location>
        <begin position="22"/>
        <end position="53"/>
    </location>
</feature>
<dbReference type="Proteomes" id="UP000614058">
    <property type="component" value="Unassembled WGS sequence"/>
</dbReference>
<dbReference type="Pfam" id="PF09864">
    <property type="entry name" value="MliC"/>
    <property type="match status" value="1"/>
</dbReference>
<name>A0ABS1BSZ6_9NEIS</name>
<keyword evidence="4" id="KW-0449">Lipoprotein</keyword>
<gene>
    <name evidence="8" type="ORF">JDW22_07340</name>
</gene>
<feature type="compositionally biased region" description="Polar residues" evidence="5">
    <location>
        <begin position="37"/>
        <end position="47"/>
    </location>
</feature>
<sequence length="138" mass="14434">MNIKHVSLIAVSALALAACAGSENPSANNDPRDSAMGNMSMQQQQAMKPQVGGTKRFECDNGITATVKYGSGAINLAVDTMGKSAVLNQAMSASGVRYASNSAFYGNPAEWHEKAGREAYFEFSGSDGSVVNTNCMAK</sequence>
<accession>A0ABS1BSZ6</accession>
<organism evidence="8 9">
    <name type="scientific">Kingella bonacorsii</name>
    <dbReference type="NCBI Taxonomy" id="2796361"/>
    <lineage>
        <taxon>Bacteria</taxon>
        <taxon>Pseudomonadati</taxon>
        <taxon>Pseudomonadota</taxon>
        <taxon>Betaproteobacteria</taxon>
        <taxon>Neisseriales</taxon>
        <taxon>Neisseriaceae</taxon>
        <taxon>Kingella</taxon>
    </lineage>
</organism>
<feature type="domain" description="C-type lysozyme inhibitor" evidence="7">
    <location>
        <begin position="57"/>
        <end position="128"/>
    </location>
</feature>
<comment type="caution">
    <text evidence="8">The sequence shown here is derived from an EMBL/GenBank/DDBJ whole genome shotgun (WGS) entry which is preliminary data.</text>
</comment>
<evidence type="ECO:0000256" key="4">
    <source>
        <dbReference type="ARBA" id="ARBA00023288"/>
    </source>
</evidence>
<evidence type="ECO:0000313" key="8">
    <source>
        <dbReference type="EMBL" id="MBK0396392.1"/>
    </source>
</evidence>
<evidence type="ECO:0000313" key="9">
    <source>
        <dbReference type="Proteomes" id="UP000614058"/>
    </source>
</evidence>
<evidence type="ECO:0000256" key="1">
    <source>
        <dbReference type="ARBA" id="ARBA00022729"/>
    </source>
</evidence>
<evidence type="ECO:0000259" key="7">
    <source>
        <dbReference type="Pfam" id="PF09864"/>
    </source>
</evidence>
<keyword evidence="3" id="KW-0564">Palmitate</keyword>
<dbReference type="RefSeq" id="WP_200522484.1">
    <property type="nucleotide sequence ID" value="NZ_JAEHNZ010000002.1"/>
</dbReference>
<feature type="chain" id="PRO_5046857396" evidence="6">
    <location>
        <begin position="21"/>
        <end position="138"/>
    </location>
</feature>